<protein>
    <submittedName>
        <fullName evidence="1">Uncharacterized protein</fullName>
    </submittedName>
</protein>
<gene>
    <name evidence="1" type="ORF">SAMN04487971_1512</name>
</gene>
<keyword evidence="2" id="KW-1185">Reference proteome</keyword>
<evidence type="ECO:0000313" key="2">
    <source>
        <dbReference type="Proteomes" id="UP000199555"/>
    </source>
</evidence>
<proteinExistence type="predicted"/>
<dbReference type="RefSeq" id="WP_090757562.1">
    <property type="nucleotide sequence ID" value="NZ_FNGE01000051.1"/>
</dbReference>
<sequence>MTDPTTRLALTTLIASAISHCEHEIAEMNRAVRLLEKDDRRRIEATWQDGQQWRGLASDDFTRMVEALVILTDGALTFRDG</sequence>
<evidence type="ECO:0000313" key="1">
    <source>
        <dbReference type="EMBL" id="SDL95588.1"/>
    </source>
</evidence>
<organism evidence="1 2">
    <name type="scientific">Paracoccus chinensis</name>
    <dbReference type="NCBI Taxonomy" id="525640"/>
    <lineage>
        <taxon>Bacteria</taxon>
        <taxon>Pseudomonadati</taxon>
        <taxon>Pseudomonadota</taxon>
        <taxon>Alphaproteobacteria</taxon>
        <taxon>Rhodobacterales</taxon>
        <taxon>Paracoccaceae</taxon>
        <taxon>Paracoccus</taxon>
    </lineage>
</organism>
<name>A0A1G9P9Y0_9RHOB</name>
<dbReference type="Proteomes" id="UP000199555">
    <property type="component" value="Unassembled WGS sequence"/>
</dbReference>
<dbReference type="OrthoDB" id="7775038at2"/>
<accession>A0A1G9P9Y0</accession>
<dbReference type="EMBL" id="FNGE01000051">
    <property type="protein sequence ID" value="SDL95588.1"/>
    <property type="molecule type" value="Genomic_DNA"/>
</dbReference>
<dbReference type="AlphaFoldDB" id="A0A1G9P9Y0"/>
<reference evidence="2" key="1">
    <citation type="submission" date="2016-10" db="EMBL/GenBank/DDBJ databases">
        <authorList>
            <person name="Varghese N."/>
            <person name="Submissions S."/>
        </authorList>
    </citation>
    <scope>NUCLEOTIDE SEQUENCE [LARGE SCALE GENOMIC DNA]</scope>
    <source>
        <strain evidence="2">CGMCC 1.7655</strain>
    </source>
</reference>